<evidence type="ECO:0000256" key="4">
    <source>
        <dbReference type="ARBA" id="ARBA00023002"/>
    </source>
</evidence>
<evidence type="ECO:0000256" key="6">
    <source>
        <dbReference type="SAM" id="SignalP"/>
    </source>
</evidence>
<keyword evidence="2" id="KW-0285">Flavoprotein</keyword>
<dbReference type="InterPro" id="IPR036188">
    <property type="entry name" value="FAD/NAD-bd_sf"/>
</dbReference>
<dbReference type="Gene3D" id="3.30.9.10">
    <property type="entry name" value="D-Amino Acid Oxidase, subunit A, domain 2"/>
    <property type="match status" value="1"/>
</dbReference>
<evidence type="ECO:0000256" key="1">
    <source>
        <dbReference type="ARBA" id="ARBA00001974"/>
    </source>
</evidence>
<evidence type="ECO:0000256" key="3">
    <source>
        <dbReference type="ARBA" id="ARBA00022827"/>
    </source>
</evidence>
<reference evidence="8 9" key="1">
    <citation type="submission" date="2018-07" db="EMBL/GenBank/DDBJ databases">
        <title>Genome sequence of Azospirillum sp. ATCC 49961.</title>
        <authorList>
            <person name="Sant'Anna F.H."/>
            <person name="Baldani J.I."/>
            <person name="Zilli J.E."/>
            <person name="Reis V.M."/>
            <person name="Hartmann A."/>
            <person name="Cruz L."/>
            <person name="de Souza E.M."/>
            <person name="de Oliveira Pedrosa F."/>
            <person name="Passaglia L.M.P."/>
        </authorList>
    </citation>
    <scope>NUCLEOTIDE SEQUENCE [LARGE SCALE GENOMIC DNA]</scope>
    <source>
        <strain evidence="8 9">ATCC 49961</strain>
    </source>
</reference>
<feature type="signal peptide" evidence="6">
    <location>
        <begin position="1"/>
        <end position="20"/>
    </location>
</feature>
<dbReference type="PANTHER" id="PTHR10961">
    <property type="entry name" value="PEROXISOMAL SARCOSINE OXIDASE"/>
    <property type="match status" value="1"/>
</dbReference>
<evidence type="ECO:0000313" key="8">
    <source>
        <dbReference type="EMBL" id="KAA0681754.1"/>
    </source>
</evidence>
<organism evidence="8 9">
    <name type="scientific">Roseomonas genomospecies 6</name>
    <dbReference type="NCBI Taxonomy" id="214106"/>
    <lineage>
        <taxon>Bacteria</taxon>
        <taxon>Pseudomonadati</taxon>
        <taxon>Pseudomonadota</taxon>
        <taxon>Alphaproteobacteria</taxon>
        <taxon>Acetobacterales</taxon>
        <taxon>Roseomonadaceae</taxon>
        <taxon>Roseomonas</taxon>
    </lineage>
</organism>
<dbReference type="GO" id="GO:0050660">
    <property type="term" value="F:flavin adenine dinucleotide binding"/>
    <property type="evidence" value="ECO:0007669"/>
    <property type="project" value="InterPro"/>
</dbReference>
<dbReference type="SUPFAM" id="SSF54373">
    <property type="entry name" value="FAD-linked reductases, C-terminal domain"/>
    <property type="match status" value="1"/>
</dbReference>
<protein>
    <submittedName>
        <fullName evidence="8">FAD-dependent oxidoreductase</fullName>
    </submittedName>
</protein>
<keyword evidence="3" id="KW-0274">FAD</keyword>
<dbReference type="InterPro" id="IPR006076">
    <property type="entry name" value="FAD-dep_OxRdtase"/>
</dbReference>
<keyword evidence="4" id="KW-0560">Oxidoreductase</keyword>
<name>A0A9W7TZK4_9PROT</name>
<dbReference type="RefSeq" id="WP_149468417.1">
    <property type="nucleotide sequence ID" value="NZ_QOKW01000005.1"/>
</dbReference>
<dbReference type="OrthoDB" id="9806257at2"/>
<dbReference type="AlphaFoldDB" id="A0A9W7TZK4"/>
<sequence length="375" mass="39555">MTLRITVVGAGIMGLCTAWALARAGHEVAVFDQGHVPNPFGSSVDQHRLFRHAYGASAGYARMADTALQAWERLWGDLGERLLVPSGTLCTASAEDGRRWLADSAAVLESLGHPFRRLTPAQIAAEFPLVDAAAVAEGLHLESGGVLLAGRIVELLSHHLNALGVTVHARAPVTAIDPERAAVTLADRRTIGADALVVAAGAWVTKLLPETAARLTPSRQVVAYLMPPEGLRGVWANAPMLIDADGESGVYVVPPVAGTTMKAGDHRFSRVGDPDTDRDPDPDEARDVLDRARRVLADGHRYSLANAATCFYTVTEDERFVVEPLSARCWLMSACSGHGFKFAPALGEALAAAIGDPGPKDSAGASGLSLWAAGR</sequence>
<feature type="domain" description="FAD dependent oxidoreductase" evidence="7">
    <location>
        <begin position="4"/>
        <end position="352"/>
    </location>
</feature>
<comment type="cofactor">
    <cofactor evidence="1">
        <name>FAD</name>
        <dbReference type="ChEBI" id="CHEBI:57692"/>
    </cofactor>
</comment>
<comment type="caution">
    <text evidence="8">The sequence shown here is derived from an EMBL/GenBank/DDBJ whole genome shotgun (WGS) entry which is preliminary data.</text>
</comment>
<dbReference type="Proteomes" id="UP000480854">
    <property type="component" value="Unassembled WGS sequence"/>
</dbReference>
<evidence type="ECO:0000313" key="9">
    <source>
        <dbReference type="Proteomes" id="UP000480854"/>
    </source>
</evidence>
<evidence type="ECO:0000256" key="2">
    <source>
        <dbReference type="ARBA" id="ARBA00022630"/>
    </source>
</evidence>
<evidence type="ECO:0000256" key="5">
    <source>
        <dbReference type="SAM" id="MobiDB-lite"/>
    </source>
</evidence>
<dbReference type="SUPFAM" id="SSF51905">
    <property type="entry name" value="FAD/NAD(P)-binding domain"/>
    <property type="match status" value="1"/>
</dbReference>
<dbReference type="InterPro" id="IPR045170">
    <property type="entry name" value="MTOX"/>
</dbReference>
<dbReference type="GO" id="GO:0008115">
    <property type="term" value="F:sarcosine oxidase activity"/>
    <property type="evidence" value="ECO:0007669"/>
    <property type="project" value="TreeGrafter"/>
</dbReference>
<keyword evidence="9" id="KW-1185">Reference proteome</keyword>
<dbReference type="Gene3D" id="3.50.50.60">
    <property type="entry name" value="FAD/NAD(P)-binding domain"/>
    <property type="match status" value="1"/>
</dbReference>
<dbReference type="Pfam" id="PF01266">
    <property type="entry name" value="DAO"/>
    <property type="match status" value="1"/>
</dbReference>
<feature type="chain" id="PRO_5040956871" evidence="6">
    <location>
        <begin position="21"/>
        <end position="375"/>
    </location>
</feature>
<feature type="region of interest" description="Disordered" evidence="5">
    <location>
        <begin position="263"/>
        <end position="284"/>
    </location>
</feature>
<keyword evidence="6" id="KW-0732">Signal</keyword>
<evidence type="ECO:0000259" key="7">
    <source>
        <dbReference type="Pfam" id="PF01266"/>
    </source>
</evidence>
<accession>A0A9W7TZK4</accession>
<proteinExistence type="predicted"/>
<dbReference type="PANTHER" id="PTHR10961:SF7">
    <property type="entry name" value="FAD DEPENDENT OXIDOREDUCTASE DOMAIN-CONTAINING PROTEIN"/>
    <property type="match status" value="1"/>
</dbReference>
<dbReference type="EMBL" id="QOKW01000005">
    <property type="protein sequence ID" value="KAA0681754.1"/>
    <property type="molecule type" value="Genomic_DNA"/>
</dbReference>
<gene>
    <name evidence="8" type="ORF">DS843_08200</name>
</gene>